<comment type="subcellular location">
    <subcellularLocation>
        <location evidence="1">Mitochondrion membrane</location>
        <topology evidence="1">Multi-pass membrane protein</topology>
    </subcellularLocation>
</comment>
<dbReference type="InterPro" id="IPR050567">
    <property type="entry name" value="Mitochondrial_Carrier"/>
</dbReference>
<keyword evidence="8 9" id="KW-0472">Membrane</keyword>
<accession>A0A6C0BEJ5</accession>
<protein>
    <recommendedName>
        <fullName evidence="11">Mitochondrial carrier protein</fullName>
    </recommendedName>
</protein>
<dbReference type="PANTHER" id="PTHR45624">
    <property type="entry name" value="MITOCHONDRIAL BASIC AMINO ACIDS TRANSPORTER-RELATED"/>
    <property type="match status" value="1"/>
</dbReference>
<evidence type="ECO:0000256" key="6">
    <source>
        <dbReference type="ARBA" id="ARBA00022989"/>
    </source>
</evidence>
<evidence type="ECO:0000256" key="9">
    <source>
        <dbReference type="SAM" id="Phobius"/>
    </source>
</evidence>
<keyword evidence="7" id="KW-0496">Mitochondrion</keyword>
<dbReference type="Pfam" id="PF00153">
    <property type="entry name" value="Mito_carr"/>
    <property type="match status" value="2"/>
</dbReference>
<dbReference type="PRINTS" id="PR00926">
    <property type="entry name" value="MITOCARRIER"/>
</dbReference>
<dbReference type="AlphaFoldDB" id="A0A6C0BEJ5"/>
<comment type="similarity">
    <text evidence="2">Belongs to the mitochondrial carrier (TC 2.A.29) family.</text>
</comment>
<keyword evidence="6 9" id="KW-1133">Transmembrane helix</keyword>
<dbReference type="PANTHER" id="PTHR45624:SF10">
    <property type="entry name" value="SLC (SOLUTE CARRIER) HOMOLOG"/>
    <property type="match status" value="1"/>
</dbReference>
<feature type="transmembrane region" description="Helical" evidence="9">
    <location>
        <begin position="177"/>
        <end position="196"/>
    </location>
</feature>
<feature type="transmembrane region" description="Helical" evidence="9">
    <location>
        <begin position="21"/>
        <end position="42"/>
    </location>
</feature>
<reference evidence="10" key="1">
    <citation type="journal article" date="2020" name="Nature">
        <title>Giant virus diversity and host interactions through global metagenomics.</title>
        <authorList>
            <person name="Schulz F."/>
            <person name="Roux S."/>
            <person name="Paez-Espino D."/>
            <person name="Jungbluth S."/>
            <person name="Walsh D.A."/>
            <person name="Denef V.J."/>
            <person name="McMahon K.D."/>
            <person name="Konstantinidis K.T."/>
            <person name="Eloe-Fadrosh E.A."/>
            <person name="Kyrpides N.C."/>
            <person name="Woyke T."/>
        </authorList>
    </citation>
    <scope>NUCLEOTIDE SEQUENCE</scope>
    <source>
        <strain evidence="10">GVMAG-M-3300010160-60</strain>
    </source>
</reference>
<evidence type="ECO:0000256" key="1">
    <source>
        <dbReference type="ARBA" id="ARBA00004225"/>
    </source>
</evidence>
<evidence type="ECO:0000256" key="7">
    <source>
        <dbReference type="ARBA" id="ARBA00023128"/>
    </source>
</evidence>
<sequence length="265" mass="29830">MQQVLPDLIIKHGDMFSEKLFIDNYIIGAISGLIGAIIVHPVDTLKSNVQSNILSKLSIKDLYKGLTPAITSNVIEYTAIIGVYKEIKKYTDNNFIAGGLSGLASSIPVTILERIKIMKQINITNINPYEPSSSTIKKSIKPNYISGLTITMTREVPGFAIYFSVYEYLKKNRDITFYNNFINGAVAGSVSWLFIYPQDRIKTIIQGSNSKNKIRDIFRTIYRDGGIRSFYKGFHLCLIRACLLHGTVLTTMEYVNSLKIIHDKN</sequence>
<dbReference type="EMBL" id="MN739134">
    <property type="protein sequence ID" value="QHS90392.1"/>
    <property type="molecule type" value="Genomic_DNA"/>
</dbReference>
<keyword evidence="4 9" id="KW-0812">Transmembrane</keyword>
<keyword evidence="5" id="KW-0677">Repeat</keyword>
<name>A0A6C0BEJ5_9ZZZZ</name>
<dbReference type="InterPro" id="IPR018108">
    <property type="entry name" value="MCP_transmembrane"/>
</dbReference>
<evidence type="ECO:0008006" key="11">
    <source>
        <dbReference type="Google" id="ProtNLM"/>
    </source>
</evidence>
<dbReference type="GO" id="GO:0022857">
    <property type="term" value="F:transmembrane transporter activity"/>
    <property type="evidence" value="ECO:0007669"/>
    <property type="project" value="TreeGrafter"/>
</dbReference>
<keyword evidence="3" id="KW-0813">Transport</keyword>
<dbReference type="SUPFAM" id="SSF103506">
    <property type="entry name" value="Mitochondrial carrier"/>
    <property type="match status" value="1"/>
</dbReference>
<dbReference type="PROSITE" id="PS50920">
    <property type="entry name" value="SOLCAR"/>
    <property type="match status" value="2"/>
</dbReference>
<dbReference type="InterPro" id="IPR023395">
    <property type="entry name" value="MCP_dom_sf"/>
</dbReference>
<evidence type="ECO:0000313" key="10">
    <source>
        <dbReference type="EMBL" id="QHS90392.1"/>
    </source>
</evidence>
<evidence type="ECO:0000256" key="4">
    <source>
        <dbReference type="ARBA" id="ARBA00022692"/>
    </source>
</evidence>
<organism evidence="10">
    <name type="scientific">viral metagenome</name>
    <dbReference type="NCBI Taxonomy" id="1070528"/>
    <lineage>
        <taxon>unclassified sequences</taxon>
        <taxon>metagenomes</taxon>
        <taxon>organismal metagenomes</taxon>
    </lineage>
</organism>
<evidence type="ECO:0000256" key="3">
    <source>
        <dbReference type="ARBA" id="ARBA00022448"/>
    </source>
</evidence>
<evidence type="ECO:0000256" key="2">
    <source>
        <dbReference type="ARBA" id="ARBA00006375"/>
    </source>
</evidence>
<dbReference type="Gene3D" id="1.50.40.10">
    <property type="entry name" value="Mitochondrial carrier domain"/>
    <property type="match status" value="1"/>
</dbReference>
<evidence type="ECO:0000256" key="5">
    <source>
        <dbReference type="ARBA" id="ARBA00022737"/>
    </source>
</evidence>
<evidence type="ECO:0000256" key="8">
    <source>
        <dbReference type="ARBA" id="ARBA00023136"/>
    </source>
</evidence>
<dbReference type="InterPro" id="IPR002067">
    <property type="entry name" value="MCP"/>
</dbReference>
<proteinExistence type="inferred from homology"/>
<dbReference type="GO" id="GO:0031966">
    <property type="term" value="C:mitochondrial membrane"/>
    <property type="evidence" value="ECO:0007669"/>
    <property type="project" value="UniProtKB-SubCell"/>
</dbReference>